<evidence type="ECO:0000313" key="9">
    <source>
        <dbReference type="EMBL" id="ESO85746.1"/>
    </source>
</evidence>
<accession>V3ZXN5</accession>
<feature type="domain" description="RING-type" evidence="8">
    <location>
        <begin position="387"/>
        <end position="422"/>
    </location>
</feature>
<dbReference type="GO" id="GO:0005634">
    <property type="term" value="C:nucleus"/>
    <property type="evidence" value="ECO:0007669"/>
    <property type="project" value="TreeGrafter"/>
</dbReference>
<dbReference type="GO" id="GO:0005737">
    <property type="term" value="C:cytoplasm"/>
    <property type="evidence" value="ECO:0007669"/>
    <property type="project" value="TreeGrafter"/>
</dbReference>
<dbReference type="OMA" id="WCKGVIA"/>
<gene>
    <name evidence="9" type="ORF">LOTGIDRAFT_130366</name>
</gene>
<keyword evidence="3" id="KW-0479">Metal-binding</keyword>
<dbReference type="GO" id="GO:0061630">
    <property type="term" value="F:ubiquitin protein ligase activity"/>
    <property type="evidence" value="ECO:0007669"/>
    <property type="project" value="TreeGrafter"/>
</dbReference>
<feature type="region of interest" description="Disordered" evidence="7">
    <location>
        <begin position="25"/>
        <end position="63"/>
    </location>
</feature>
<dbReference type="GeneID" id="20233066"/>
<dbReference type="PANTHER" id="PTHR10044">
    <property type="entry name" value="INHIBITOR OF APOPTOSIS"/>
    <property type="match status" value="1"/>
</dbReference>
<dbReference type="Gene3D" id="1.10.1170.10">
    <property type="entry name" value="Inhibitor Of Apoptosis Protein (2mihbC-IAP-1), Chain A"/>
    <property type="match status" value="2"/>
</dbReference>
<evidence type="ECO:0000256" key="3">
    <source>
        <dbReference type="ARBA" id="ARBA00022723"/>
    </source>
</evidence>
<dbReference type="GO" id="GO:0008270">
    <property type="term" value="F:zinc ion binding"/>
    <property type="evidence" value="ECO:0007669"/>
    <property type="project" value="UniProtKB-KW"/>
</dbReference>
<dbReference type="CDD" id="cd00022">
    <property type="entry name" value="BIR"/>
    <property type="match status" value="2"/>
</dbReference>
<dbReference type="GO" id="GO:0043027">
    <property type="term" value="F:cysteine-type endopeptidase inhibitor activity involved in apoptotic process"/>
    <property type="evidence" value="ECO:0007669"/>
    <property type="project" value="TreeGrafter"/>
</dbReference>
<keyword evidence="2" id="KW-0053">Apoptosis</keyword>
<dbReference type="Proteomes" id="UP000030746">
    <property type="component" value="Unassembled WGS sequence"/>
</dbReference>
<evidence type="ECO:0000313" key="10">
    <source>
        <dbReference type="Proteomes" id="UP000030746"/>
    </source>
</evidence>
<organism evidence="9 10">
    <name type="scientific">Lottia gigantea</name>
    <name type="common">Giant owl limpet</name>
    <dbReference type="NCBI Taxonomy" id="225164"/>
    <lineage>
        <taxon>Eukaryota</taxon>
        <taxon>Metazoa</taxon>
        <taxon>Spiralia</taxon>
        <taxon>Lophotrochozoa</taxon>
        <taxon>Mollusca</taxon>
        <taxon>Gastropoda</taxon>
        <taxon>Patellogastropoda</taxon>
        <taxon>Lottioidea</taxon>
        <taxon>Lottiidae</taxon>
        <taxon>Lottia</taxon>
    </lineage>
</organism>
<dbReference type="CDD" id="cd16713">
    <property type="entry name" value="RING-HC_BIRC2_3_7"/>
    <property type="match status" value="1"/>
</dbReference>
<dbReference type="PANTHER" id="PTHR10044:SF139">
    <property type="entry name" value="DEATH-ASSOCIATED INHIBITOR OF APOPTOSIS 2"/>
    <property type="match status" value="1"/>
</dbReference>
<name>V3ZXN5_LOTGI</name>
<dbReference type="Gene3D" id="3.30.40.10">
    <property type="entry name" value="Zinc/RING finger domain, C3HC4 (zinc finger)"/>
    <property type="match status" value="1"/>
</dbReference>
<dbReference type="HOGENOM" id="CLU_016347_1_0_1"/>
<dbReference type="EMBL" id="KB203251">
    <property type="protein sequence ID" value="ESO85746.1"/>
    <property type="molecule type" value="Genomic_DNA"/>
</dbReference>
<dbReference type="InterPro" id="IPR001370">
    <property type="entry name" value="BIR_rpt"/>
</dbReference>
<dbReference type="InterPro" id="IPR001841">
    <property type="entry name" value="Znf_RING"/>
</dbReference>
<dbReference type="PROSITE" id="PS50143">
    <property type="entry name" value="BIR_REPEAT_2"/>
    <property type="match status" value="2"/>
</dbReference>
<evidence type="ECO:0000256" key="7">
    <source>
        <dbReference type="SAM" id="MobiDB-lite"/>
    </source>
</evidence>
<dbReference type="KEGG" id="lgi:LOTGIDRAFT_130366"/>
<dbReference type="SMART" id="SM00238">
    <property type="entry name" value="BIR"/>
    <property type="match status" value="2"/>
</dbReference>
<evidence type="ECO:0000256" key="6">
    <source>
        <dbReference type="PROSITE-ProRule" id="PRU00175"/>
    </source>
</evidence>
<evidence type="ECO:0000256" key="4">
    <source>
        <dbReference type="ARBA" id="ARBA00022771"/>
    </source>
</evidence>
<reference evidence="9 10" key="1">
    <citation type="journal article" date="2013" name="Nature">
        <title>Insights into bilaterian evolution from three spiralian genomes.</title>
        <authorList>
            <person name="Simakov O."/>
            <person name="Marletaz F."/>
            <person name="Cho S.J."/>
            <person name="Edsinger-Gonzales E."/>
            <person name="Havlak P."/>
            <person name="Hellsten U."/>
            <person name="Kuo D.H."/>
            <person name="Larsson T."/>
            <person name="Lv J."/>
            <person name="Arendt D."/>
            <person name="Savage R."/>
            <person name="Osoegawa K."/>
            <person name="de Jong P."/>
            <person name="Grimwood J."/>
            <person name="Chapman J.A."/>
            <person name="Shapiro H."/>
            <person name="Aerts A."/>
            <person name="Otillar R.P."/>
            <person name="Terry A.Y."/>
            <person name="Boore J.L."/>
            <person name="Grigoriev I.V."/>
            <person name="Lindberg D.R."/>
            <person name="Seaver E.C."/>
            <person name="Weisblat D.A."/>
            <person name="Putnam N.H."/>
            <person name="Rokhsar D.S."/>
        </authorList>
    </citation>
    <scope>NUCLEOTIDE SEQUENCE [LARGE SCALE GENOMIC DNA]</scope>
</reference>
<dbReference type="Pfam" id="PF13920">
    <property type="entry name" value="zf-C3HC4_3"/>
    <property type="match status" value="1"/>
</dbReference>
<dbReference type="InterPro" id="IPR013083">
    <property type="entry name" value="Znf_RING/FYVE/PHD"/>
</dbReference>
<dbReference type="PROSITE" id="PS50089">
    <property type="entry name" value="ZF_RING_2"/>
    <property type="match status" value="1"/>
</dbReference>
<feature type="compositionally biased region" description="Polar residues" evidence="7">
    <location>
        <begin position="25"/>
        <end position="56"/>
    </location>
</feature>
<dbReference type="Pfam" id="PF00653">
    <property type="entry name" value="BIR"/>
    <property type="match status" value="2"/>
</dbReference>
<dbReference type="GO" id="GO:0006915">
    <property type="term" value="P:apoptotic process"/>
    <property type="evidence" value="ECO:0007669"/>
    <property type="project" value="UniProtKB-KW"/>
</dbReference>
<dbReference type="InterPro" id="IPR050784">
    <property type="entry name" value="IAP"/>
</dbReference>
<evidence type="ECO:0000256" key="5">
    <source>
        <dbReference type="ARBA" id="ARBA00022833"/>
    </source>
</evidence>
<dbReference type="STRING" id="225164.V3ZXN5"/>
<comment type="similarity">
    <text evidence="1">Belongs to the IAP family.</text>
</comment>
<dbReference type="CTD" id="20233066"/>
<keyword evidence="10" id="KW-1185">Reference proteome</keyword>
<dbReference type="RefSeq" id="XP_009063480.1">
    <property type="nucleotide sequence ID" value="XM_009065232.1"/>
</dbReference>
<dbReference type="SUPFAM" id="SSF57924">
    <property type="entry name" value="Inhibitor of apoptosis (IAP) repeat"/>
    <property type="match status" value="2"/>
</dbReference>
<dbReference type="FunFam" id="3.30.40.10:FF:000184">
    <property type="entry name" value="Baculoviral IAP repeat containing 2"/>
    <property type="match status" value="1"/>
</dbReference>
<evidence type="ECO:0000256" key="2">
    <source>
        <dbReference type="ARBA" id="ARBA00022703"/>
    </source>
</evidence>
<proteinExistence type="inferred from homology"/>
<protein>
    <recommendedName>
        <fullName evidence="8">RING-type domain-containing protein</fullName>
    </recommendedName>
</protein>
<dbReference type="GO" id="GO:0031398">
    <property type="term" value="P:positive regulation of protein ubiquitination"/>
    <property type="evidence" value="ECO:0007669"/>
    <property type="project" value="TreeGrafter"/>
</dbReference>
<dbReference type="GO" id="GO:0051726">
    <property type="term" value="P:regulation of cell cycle"/>
    <property type="evidence" value="ECO:0007669"/>
    <property type="project" value="TreeGrafter"/>
</dbReference>
<keyword evidence="5" id="KW-0862">Zinc</keyword>
<dbReference type="GO" id="GO:0043066">
    <property type="term" value="P:negative regulation of apoptotic process"/>
    <property type="evidence" value="ECO:0007669"/>
    <property type="project" value="TreeGrafter"/>
</dbReference>
<dbReference type="AlphaFoldDB" id="V3ZXN5"/>
<keyword evidence="4 6" id="KW-0863">Zinc-finger</keyword>
<evidence type="ECO:0000256" key="1">
    <source>
        <dbReference type="ARBA" id="ARBA00006672"/>
    </source>
</evidence>
<evidence type="ECO:0000259" key="8">
    <source>
        <dbReference type="PROSITE" id="PS50089"/>
    </source>
</evidence>
<dbReference type="SMART" id="SM00184">
    <property type="entry name" value="RING"/>
    <property type="match status" value="1"/>
</dbReference>
<dbReference type="FunFam" id="1.10.1170.10:FF:000003">
    <property type="entry name" value="E3 ubiquitin-protein ligase XIAP"/>
    <property type="match status" value="1"/>
</dbReference>
<dbReference type="FunFam" id="1.10.1170.10:FF:000002">
    <property type="entry name" value="Baculoviral IAP repeat containing 7"/>
    <property type="match status" value="1"/>
</dbReference>
<sequence>MYCGEVSDTVVLTTRVNRIDAINNVNHDATKPTQPSVNRADSTPNYSQSHYKSQLTDSREAKLRSEDERLRTFNDGWPHSSPTPADLAKEGFFFTQSADRVQCIFCNGILKNWEVTDIPAVEHRKHFPGCGLIRNRDVGNIPRMVDVQSDLGITLPVLNDSRIEVLWLDERLPSTGIFTEPPRHPQYVTEASRIASFANWPKGVSQTPQMLAKAGFFYAGFDDSVKCFHCDGGLRTWEANDDPWKEHARWFSRCPYVLQVKGEAFVRRFKNGIFYFLLLFKTQKGIFMYKLNLKKGQKKTVFHRVASFAKVVTQCNLNLDIHLDILQPSFLYIHLIYLGDDFDSVEDLLNAIYHLGDNQVMPPTNTHPPAMPTLTDKNQRLKDQRTCKICMDEEANIVLLPCGHLVSCATCAPALRKCPICRAGIKGTVRTYIS</sequence>
<dbReference type="PROSITE" id="PS01282">
    <property type="entry name" value="BIR_REPEAT_1"/>
    <property type="match status" value="1"/>
</dbReference>
<dbReference type="OrthoDB" id="10051407at2759"/>